<keyword evidence="3 4" id="KW-0687">Ribonucleoprotein</keyword>
<dbReference type="HOGENOM" id="CLU_2608741_0_0_1"/>
<accession>T1H508</accession>
<name>T1H508_MEGSC</name>
<sequence>MTITWGLILIVANILMTFIIQNHKERHNGGRNKDNHGHVKAVRCTSCARCVSKDKAIKKIFIKNIVEAVTVRGTTEAST</sequence>
<evidence type="ECO:0000313" key="7">
    <source>
        <dbReference type="Proteomes" id="UP000015102"/>
    </source>
</evidence>
<organism evidence="6 7">
    <name type="scientific">Megaselia scalaris</name>
    <name type="common">Humpbacked fly</name>
    <name type="synonym">Phora scalaris</name>
    <dbReference type="NCBI Taxonomy" id="36166"/>
    <lineage>
        <taxon>Eukaryota</taxon>
        <taxon>Metazoa</taxon>
        <taxon>Ecdysozoa</taxon>
        <taxon>Arthropoda</taxon>
        <taxon>Hexapoda</taxon>
        <taxon>Insecta</taxon>
        <taxon>Pterygota</taxon>
        <taxon>Neoptera</taxon>
        <taxon>Endopterygota</taxon>
        <taxon>Diptera</taxon>
        <taxon>Brachycera</taxon>
        <taxon>Muscomorpha</taxon>
        <taxon>Platypezoidea</taxon>
        <taxon>Phoridae</taxon>
        <taxon>Megaseliini</taxon>
        <taxon>Megaselia</taxon>
    </lineage>
</organism>
<dbReference type="EnsemblMetazoa" id="MESCA011381-RA">
    <property type="protein sequence ID" value="MESCA011381-PA"/>
    <property type="gene ID" value="MESCA011381"/>
</dbReference>
<dbReference type="GO" id="GO:0022627">
    <property type="term" value="C:cytosolic small ribosomal subunit"/>
    <property type="evidence" value="ECO:0007669"/>
    <property type="project" value="TreeGrafter"/>
</dbReference>
<proteinExistence type="inferred from homology"/>
<evidence type="ECO:0000256" key="3">
    <source>
        <dbReference type="ARBA" id="ARBA00023274"/>
    </source>
</evidence>
<reference evidence="7" key="1">
    <citation type="submission" date="2013-02" db="EMBL/GenBank/DDBJ databases">
        <authorList>
            <person name="Hughes D."/>
        </authorList>
    </citation>
    <scope>NUCLEOTIDE SEQUENCE</scope>
    <source>
        <strain>Durham</strain>
        <strain evidence="7">NC isolate 2 -- Noor lab</strain>
    </source>
</reference>
<dbReference type="Gene3D" id="3.30.1740.20">
    <property type="entry name" value="Ribosomal protein S26e"/>
    <property type="match status" value="1"/>
</dbReference>
<keyword evidence="7" id="KW-1185">Reference proteome</keyword>
<evidence type="ECO:0000256" key="4">
    <source>
        <dbReference type="RuleBase" id="RU363128"/>
    </source>
</evidence>
<dbReference type="GO" id="GO:0006412">
    <property type="term" value="P:translation"/>
    <property type="evidence" value="ECO:0007669"/>
    <property type="project" value="InterPro"/>
</dbReference>
<dbReference type="STRING" id="36166.T1H508"/>
<feature type="transmembrane region" description="Helical" evidence="5">
    <location>
        <begin position="6"/>
        <end position="23"/>
    </location>
</feature>
<keyword evidence="5" id="KW-0472">Membrane</keyword>
<keyword evidence="5" id="KW-0812">Transmembrane</keyword>
<evidence type="ECO:0000313" key="6">
    <source>
        <dbReference type="EnsemblMetazoa" id="MESCA011381-PA"/>
    </source>
</evidence>
<dbReference type="OMA" id="RCMNCAR"/>
<protein>
    <recommendedName>
        <fullName evidence="4">40S ribosomal protein S26</fullName>
    </recommendedName>
</protein>
<dbReference type="InterPro" id="IPR038551">
    <property type="entry name" value="Ribosomal_eS26_sf"/>
</dbReference>
<comment type="similarity">
    <text evidence="1 4">Belongs to the eukaryotic ribosomal protein eS26 family.</text>
</comment>
<evidence type="ECO:0000256" key="1">
    <source>
        <dbReference type="ARBA" id="ARBA00008596"/>
    </source>
</evidence>
<dbReference type="EMBL" id="CAQQ02373168">
    <property type="status" value="NOT_ANNOTATED_CDS"/>
    <property type="molecule type" value="Genomic_DNA"/>
</dbReference>
<evidence type="ECO:0000256" key="2">
    <source>
        <dbReference type="ARBA" id="ARBA00022980"/>
    </source>
</evidence>
<keyword evidence="2 4" id="KW-0689">Ribosomal protein</keyword>
<keyword evidence="5" id="KW-1133">Transmembrane helix</keyword>
<dbReference type="GO" id="GO:0003729">
    <property type="term" value="F:mRNA binding"/>
    <property type="evidence" value="ECO:0007669"/>
    <property type="project" value="TreeGrafter"/>
</dbReference>
<dbReference type="InterPro" id="IPR000892">
    <property type="entry name" value="Ribosomal_eS26"/>
</dbReference>
<dbReference type="PANTHER" id="PTHR12538">
    <property type="entry name" value="40S RIBOSOMAL PROTEIN S26"/>
    <property type="match status" value="1"/>
</dbReference>
<evidence type="ECO:0000256" key="5">
    <source>
        <dbReference type="SAM" id="Phobius"/>
    </source>
</evidence>
<dbReference type="PANTHER" id="PTHR12538:SF0">
    <property type="entry name" value="40S RIBOSOMAL PROTEIN S26"/>
    <property type="match status" value="1"/>
</dbReference>
<dbReference type="GO" id="GO:0003735">
    <property type="term" value="F:structural constituent of ribosome"/>
    <property type="evidence" value="ECO:0007669"/>
    <property type="project" value="InterPro"/>
</dbReference>
<reference evidence="6" key="2">
    <citation type="submission" date="2015-06" db="UniProtKB">
        <authorList>
            <consortium name="EnsemblMetazoa"/>
        </authorList>
    </citation>
    <scope>IDENTIFICATION</scope>
</reference>
<dbReference type="AlphaFoldDB" id="T1H508"/>
<dbReference type="Proteomes" id="UP000015102">
    <property type="component" value="Unassembled WGS sequence"/>
</dbReference>
<dbReference type="Pfam" id="PF01283">
    <property type="entry name" value="Ribosomal_S26e"/>
    <property type="match status" value="1"/>
</dbReference>